<keyword evidence="1" id="KW-0472">Membrane</keyword>
<proteinExistence type="predicted"/>
<feature type="transmembrane region" description="Helical" evidence="1">
    <location>
        <begin position="48"/>
        <end position="74"/>
    </location>
</feature>
<dbReference type="InterPro" id="IPR026037">
    <property type="entry name" value="PgpA"/>
</dbReference>
<keyword evidence="1" id="KW-0812">Transmembrane</keyword>
<accession>A0ABU5I618</accession>
<keyword evidence="1" id="KW-1133">Transmembrane helix</keyword>
<dbReference type="GO" id="GO:0008962">
    <property type="term" value="F:phosphatidylglycerophosphatase activity"/>
    <property type="evidence" value="ECO:0007669"/>
    <property type="project" value="UniProtKB-EC"/>
</dbReference>
<organism evidence="3 4">
    <name type="scientific">Fulvimarina uroteuthidis</name>
    <dbReference type="NCBI Taxonomy" id="3098149"/>
    <lineage>
        <taxon>Bacteria</taxon>
        <taxon>Pseudomonadati</taxon>
        <taxon>Pseudomonadota</taxon>
        <taxon>Alphaproteobacteria</taxon>
        <taxon>Hyphomicrobiales</taxon>
        <taxon>Aurantimonadaceae</taxon>
        <taxon>Fulvimarina</taxon>
    </lineage>
</organism>
<dbReference type="RefSeq" id="WP_322188747.1">
    <property type="nucleotide sequence ID" value="NZ_JAXLPB010000006.1"/>
</dbReference>
<feature type="transmembrane region" description="Helical" evidence="1">
    <location>
        <begin position="143"/>
        <end position="164"/>
    </location>
</feature>
<dbReference type="Proteomes" id="UP001294412">
    <property type="component" value="Unassembled WGS sequence"/>
</dbReference>
<dbReference type="SUPFAM" id="SSF101307">
    <property type="entry name" value="YutG-like"/>
    <property type="match status" value="1"/>
</dbReference>
<evidence type="ECO:0000256" key="1">
    <source>
        <dbReference type="SAM" id="Phobius"/>
    </source>
</evidence>
<dbReference type="EC" id="3.1.3.27" evidence="3"/>
<name>A0ABU5I618_9HYPH</name>
<feature type="transmembrane region" description="Helical" evidence="1">
    <location>
        <begin position="7"/>
        <end position="28"/>
    </location>
</feature>
<evidence type="ECO:0000259" key="2">
    <source>
        <dbReference type="Pfam" id="PF04608"/>
    </source>
</evidence>
<dbReference type="InterPro" id="IPR036681">
    <property type="entry name" value="PgpA-like_sf"/>
</dbReference>
<dbReference type="PANTHER" id="PTHR36305">
    <property type="entry name" value="PHOSPHATIDYLGLYCEROPHOSPHATASE A"/>
    <property type="match status" value="1"/>
</dbReference>
<feature type="transmembrane region" description="Helical" evidence="1">
    <location>
        <begin position="95"/>
        <end position="123"/>
    </location>
</feature>
<sequence>MLPEFSIALLPEAIGPGGHAALLIASWFGAGFVEPLRASLAVASVWPLAVLLAGRSALALALAAFSVAIVGAWSAEAWQDLLSIRDDRRIVADEVAGYLAGLALLGRTGWFGAAGFGALFLLLDRLKPWPFDRMEAMAGGVGVVADDLAVGMFLGLAILLVRALRTPIGGK</sequence>
<evidence type="ECO:0000313" key="3">
    <source>
        <dbReference type="EMBL" id="MDY8110824.1"/>
    </source>
</evidence>
<comment type="caution">
    <text evidence="3">The sequence shown here is derived from an EMBL/GenBank/DDBJ whole genome shotgun (WGS) entry which is preliminary data.</text>
</comment>
<dbReference type="PANTHER" id="PTHR36305:SF1">
    <property type="entry name" value="PHOSPHATIDYLGLYCEROPHOSPHATASE A"/>
    <property type="match status" value="1"/>
</dbReference>
<keyword evidence="3" id="KW-0378">Hydrolase</keyword>
<feature type="domain" description="YutG/PgpA" evidence="2">
    <location>
        <begin position="23"/>
        <end position="161"/>
    </location>
</feature>
<dbReference type="InterPro" id="IPR007686">
    <property type="entry name" value="YutG/PgpA"/>
</dbReference>
<keyword evidence="4" id="KW-1185">Reference proteome</keyword>
<reference evidence="3 4" key="1">
    <citation type="submission" date="2023-12" db="EMBL/GenBank/DDBJ databases">
        <title>Description of Novel Strain Fulvimarina sp. 2208YS6-2-32 isolated from Uroteuthis (Photololigo) edulis.</title>
        <authorList>
            <person name="Park J.-S."/>
        </authorList>
    </citation>
    <scope>NUCLEOTIDE SEQUENCE [LARGE SCALE GENOMIC DNA]</scope>
    <source>
        <strain evidence="3 4">2208YS6-2-32</strain>
    </source>
</reference>
<gene>
    <name evidence="3" type="ORF">U0C82_16925</name>
</gene>
<dbReference type="Pfam" id="PF04608">
    <property type="entry name" value="PgpA"/>
    <property type="match status" value="1"/>
</dbReference>
<evidence type="ECO:0000313" key="4">
    <source>
        <dbReference type="Proteomes" id="UP001294412"/>
    </source>
</evidence>
<protein>
    <submittedName>
        <fullName evidence="3">Phosphatidylglycerophosphatase A</fullName>
        <ecNumber evidence="3">3.1.3.27</ecNumber>
    </submittedName>
</protein>
<dbReference type="EMBL" id="JAXLPB010000006">
    <property type="protein sequence ID" value="MDY8110824.1"/>
    <property type="molecule type" value="Genomic_DNA"/>
</dbReference>